<dbReference type="NCBIfam" id="NF041681">
    <property type="entry name" value="HGxxPAAW"/>
    <property type="match status" value="1"/>
</dbReference>
<dbReference type="Proteomes" id="UP000199220">
    <property type="component" value="Unassembled WGS sequence"/>
</dbReference>
<keyword evidence="1" id="KW-0472">Membrane</keyword>
<keyword evidence="1" id="KW-1133">Transmembrane helix</keyword>
<gene>
    <name evidence="2" type="ORF">SAMN04488554_1683</name>
</gene>
<feature type="transmembrane region" description="Helical" evidence="1">
    <location>
        <begin position="41"/>
        <end position="63"/>
    </location>
</feature>
<dbReference type="AlphaFoldDB" id="A0A1H5GKG8"/>
<sequence length="101" mass="10093">MTTTSRTGVVESASADSVAGGHYPAENLPVAAPPQNHGRTVAAWALFWFGVIASTVSGIGFVLPSMPVILAGVAVFVVGAVVSVALRAAGHGQAPKARARG</sequence>
<evidence type="ECO:0000313" key="3">
    <source>
        <dbReference type="Proteomes" id="UP000199220"/>
    </source>
</evidence>
<evidence type="ECO:0000256" key="1">
    <source>
        <dbReference type="SAM" id="Phobius"/>
    </source>
</evidence>
<dbReference type="STRING" id="648782.SAMN04488554_1683"/>
<feature type="transmembrane region" description="Helical" evidence="1">
    <location>
        <begin position="69"/>
        <end position="90"/>
    </location>
</feature>
<reference evidence="3" key="1">
    <citation type="submission" date="2016-10" db="EMBL/GenBank/DDBJ databases">
        <authorList>
            <person name="Varghese N."/>
            <person name="Submissions S."/>
        </authorList>
    </citation>
    <scope>NUCLEOTIDE SEQUENCE [LARGE SCALE GENOMIC DNA]</scope>
    <source>
        <strain evidence="3">DSM 21368</strain>
    </source>
</reference>
<protein>
    <submittedName>
        <fullName evidence="2">Uncharacterized protein</fullName>
    </submittedName>
</protein>
<accession>A0A1H5GKG8</accession>
<dbReference type="EMBL" id="FNTX01000001">
    <property type="protein sequence ID" value="SEE16253.1"/>
    <property type="molecule type" value="Genomic_DNA"/>
</dbReference>
<dbReference type="OrthoDB" id="5149710at2"/>
<dbReference type="RefSeq" id="WP_089772505.1">
    <property type="nucleotide sequence ID" value="NZ_FNTX01000001.1"/>
</dbReference>
<organism evidence="2 3">
    <name type="scientific">Ruania alba</name>
    <dbReference type="NCBI Taxonomy" id="648782"/>
    <lineage>
        <taxon>Bacteria</taxon>
        <taxon>Bacillati</taxon>
        <taxon>Actinomycetota</taxon>
        <taxon>Actinomycetes</taxon>
        <taxon>Micrococcales</taxon>
        <taxon>Ruaniaceae</taxon>
        <taxon>Ruania</taxon>
    </lineage>
</organism>
<keyword evidence="3" id="KW-1185">Reference proteome</keyword>
<evidence type="ECO:0000313" key="2">
    <source>
        <dbReference type="EMBL" id="SEE16253.1"/>
    </source>
</evidence>
<keyword evidence="1" id="KW-0812">Transmembrane</keyword>
<name>A0A1H5GKG8_9MICO</name>
<proteinExistence type="predicted"/>